<proteinExistence type="predicted"/>
<accession>A0A7S4FUM8</accession>
<sequence>MLLCPGFRSRLCPTRPQQSGQGYGSHHGSRLTMHLQTGFTSPSPTAFPLLFPPYCPSLELALNTLTQDSWGAHPMAEPEDYACIESDNELAMLLCASFSDEDIP</sequence>
<dbReference type="EMBL" id="HBJA01076687">
    <property type="protein sequence ID" value="CAE0815741.1"/>
    <property type="molecule type" value="Transcribed_RNA"/>
</dbReference>
<gene>
    <name evidence="1" type="ORF">EGYM00163_LOCUS26899</name>
</gene>
<dbReference type="AlphaFoldDB" id="A0A7S4FUM8"/>
<protein>
    <submittedName>
        <fullName evidence="1">Uncharacterized protein</fullName>
    </submittedName>
</protein>
<evidence type="ECO:0000313" key="1">
    <source>
        <dbReference type="EMBL" id="CAE0815741.1"/>
    </source>
</evidence>
<organism evidence="1">
    <name type="scientific">Eutreptiella gymnastica</name>
    <dbReference type="NCBI Taxonomy" id="73025"/>
    <lineage>
        <taxon>Eukaryota</taxon>
        <taxon>Discoba</taxon>
        <taxon>Euglenozoa</taxon>
        <taxon>Euglenida</taxon>
        <taxon>Spirocuta</taxon>
        <taxon>Euglenophyceae</taxon>
        <taxon>Eutreptiales</taxon>
        <taxon>Eutreptiaceae</taxon>
        <taxon>Eutreptiella</taxon>
    </lineage>
</organism>
<name>A0A7S4FUM8_9EUGL</name>
<reference evidence="1" key="1">
    <citation type="submission" date="2021-01" db="EMBL/GenBank/DDBJ databases">
        <authorList>
            <person name="Corre E."/>
            <person name="Pelletier E."/>
            <person name="Niang G."/>
            <person name="Scheremetjew M."/>
            <person name="Finn R."/>
            <person name="Kale V."/>
            <person name="Holt S."/>
            <person name="Cochrane G."/>
            <person name="Meng A."/>
            <person name="Brown T."/>
            <person name="Cohen L."/>
        </authorList>
    </citation>
    <scope>NUCLEOTIDE SEQUENCE</scope>
    <source>
        <strain evidence="1">CCMP1594</strain>
    </source>
</reference>